<reference evidence="3" key="1">
    <citation type="journal article" date="2023" name="Mol. Phylogenet. Evol.">
        <title>Genome-scale phylogeny and comparative genomics of the fungal order Sordariales.</title>
        <authorList>
            <person name="Hensen N."/>
            <person name="Bonometti L."/>
            <person name="Westerberg I."/>
            <person name="Brannstrom I.O."/>
            <person name="Guillou S."/>
            <person name="Cros-Aarteil S."/>
            <person name="Calhoun S."/>
            <person name="Haridas S."/>
            <person name="Kuo A."/>
            <person name="Mondo S."/>
            <person name="Pangilinan J."/>
            <person name="Riley R."/>
            <person name="LaButti K."/>
            <person name="Andreopoulos B."/>
            <person name="Lipzen A."/>
            <person name="Chen C."/>
            <person name="Yan M."/>
            <person name="Daum C."/>
            <person name="Ng V."/>
            <person name="Clum A."/>
            <person name="Steindorff A."/>
            <person name="Ohm R.A."/>
            <person name="Martin F."/>
            <person name="Silar P."/>
            <person name="Natvig D.O."/>
            <person name="Lalanne C."/>
            <person name="Gautier V."/>
            <person name="Ament-Velasquez S.L."/>
            <person name="Kruys A."/>
            <person name="Hutchinson M.I."/>
            <person name="Powell A.J."/>
            <person name="Barry K."/>
            <person name="Miller A.N."/>
            <person name="Grigoriev I.V."/>
            <person name="Debuchy R."/>
            <person name="Gladieux P."/>
            <person name="Hiltunen Thoren M."/>
            <person name="Johannesson H."/>
        </authorList>
    </citation>
    <scope>NUCLEOTIDE SEQUENCE</scope>
    <source>
        <strain evidence="3">CBS 958.72</strain>
    </source>
</reference>
<feature type="compositionally biased region" description="Low complexity" evidence="1">
    <location>
        <begin position="551"/>
        <end position="567"/>
    </location>
</feature>
<reference evidence="3" key="2">
    <citation type="submission" date="2023-06" db="EMBL/GenBank/DDBJ databases">
        <authorList>
            <consortium name="Lawrence Berkeley National Laboratory"/>
            <person name="Haridas S."/>
            <person name="Hensen N."/>
            <person name="Bonometti L."/>
            <person name="Westerberg I."/>
            <person name="Brannstrom I.O."/>
            <person name="Guillou S."/>
            <person name="Cros-Aarteil S."/>
            <person name="Calhoun S."/>
            <person name="Kuo A."/>
            <person name="Mondo S."/>
            <person name="Pangilinan J."/>
            <person name="Riley R."/>
            <person name="Labutti K."/>
            <person name="Andreopoulos B."/>
            <person name="Lipzen A."/>
            <person name="Chen C."/>
            <person name="Yanf M."/>
            <person name="Daum C."/>
            <person name="Ng V."/>
            <person name="Clum A."/>
            <person name="Steindorff A."/>
            <person name="Ohm R."/>
            <person name="Martin F."/>
            <person name="Silar P."/>
            <person name="Natvig D."/>
            <person name="Lalanne C."/>
            <person name="Gautier V."/>
            <person name="Ament-Velasquez S.L."/>
            <person name="Kruys A."/>
            <person name="Hutchinson M.I."/>
            <person name="Powell A.J."/>
            <person name="Barry K."/>
            <person name="Miller A.N."/>
            <person name="Grigoriev I.V."/>
            <person name="Debuchy R."/>
            <person name="Gladieux P."/>
            <person name="Thoren M.H."/>
            <person name="Johannesson H."/>
        </authorList>
    </citation>
    <scope>NUCLEOTIDE SEQUENCE</scope>
    <source>
        <strain evidence="3">CBS 958.72</strain>
    </source>
</reference>
<feature type="region of interest" description="Disordered" evidence="1">
    <location>
        <begin position="292"/>
        <end position="314"/>
    </location>
</feature>
<evidence type="ECO:0000313" key="3">
    <source>
        <dbReference type="EMBL" id="KAK3370736.1"/>
    </source>
</evidence>
<dbReference type="Proteomes" id="UP001287356">
    <property type="component" value="Unassembled WGS sequence"/>
</dbReference>
<dbReference type="PANTHER" id="PTHR42031:SF1">
    <property type="entry name" value="KEY LIME PATHOGENICITY PROTEIN"/>
    <property type="match status" value="1"/>
</dbReference>
<feature type="region of interest" description="Disordered" evidence="1">
    <location>
        <begin position="247"/>
        <end position="280"/>
    </location>
</feature>
<dbReference type="InterPro" id="IPR057218">
    <property type="entry name" value="DUF7896"/>
</dbReference>
<keyword evidence="4" id="KW-1185">Reference proteome</keyword>
<evidence type="ECO:0000313" key="4">
    <source>
        <dbReference type="Proteomes" id="UP001287356"/>
    </source>
</evidence>
<dbReference type="Pfam" id="PF25438">
    <property type="entry name" value="DUF7896"/>
    <property type="match status" value="1"/>
</dbReference>
<feature type="region of interest" description="Disordered" evidence="1">
    <location>
        <begin position="546"/>
        <end position="582"/>
    </location>
</feature>
<feature type="region of interest" description="Disordered" evidence="1">
    <location>
        <begin position="96"/>
        <end position="115"/>
    </location>
</feature>
<proteinExistence type="predicted"/>
<comment type="caution">
    <text evidence="3">The sequence shown here is derived from an EMBL/GenBank/DDBJ whole genome shotgun (WGS) entry which is preliminary data.</text>
</comment>
<dbReference type="PANTHER" id="PTHR42031">
    <property type="entry name" value="KEY LIME PATHOGENICITY PROTEIN"/>
    <property type="match status" value="1"/>
</dbReference>
<feature type="compositionally biased region" description="Low complexity" evidence="1">
    <location>
        <begin position="359"/>
        <end position="368"/>
    </location>
</feature>
<feature type="region of interest" description="Disordered" evidence="1">
    <location>
        <begin position="414"/>
        <end position="446"/>
    </location>
</feature>
<feature type="compositionally biased region" description="Polar residues" evidence="1">
    <location>
        <begin position="292"/>
        <end position="309"/>
    </location>
</feature>
<sequence length="762" mass="81919">MSQQNLDNVQRLEALLRQKAEETRALEVALNRARSSATTANVEFDAGPGDYQVFSRPAPNENVRSRSNTVPRSALPVGMAASIDLKVEHLQQLDQARPMKRSKTTHPIGSSSTAKMMRSSSSASAAMAVTKSNPFVTRGPGPVAPPFHQPPAARNSLPHNGPGMLDDYLNQTQLQQPANAFIHGDSLFPGQPQRLTLESLAPVGKEMGVAEYLTMIGVGGDAMATASPIGISSANHLSPHDAMQFSSHSNIPSACGSMTSGPTLETAPMTRSNSTMNDSASISGQFSEMVRIQSQRSTSGHVRQDSFSHSLHRKRSAVDSDLFSLGINPQGPFPDAYPSSAPAASLMQQHQHAMERSDSQSSTRSSSSAGPPYDEDPDDAFLADHLSMERSMSKDSIKSTQSLKHRAKEALVRQNVNASKAPHIQPKPAAETIKKEPAANTASNGDGKAVIAKAKYERPKHPKVKCFQCNENPEGFRGEHELRRHTEARHKSVVKKWICRDPELAGIPHHESAVKPLSDCKQCSQSKQYGAYYNAAAHLRRTHFKVKPARKGGSSSKNGSKGSNSASKTDEEKRGGKGGGDWPPMAELKLWMVEQVVPMDQEGAFALNGVESVGCLDPEDMEHELAYDAEASLRCLGPNNYDMAAAFAGVGGGFAGDLDGIDPSFQSLQGDLGAQASDLYINTSMYAPSSLHNMPISSSNFGYPDQLQQHGMASSMMSMDSHAYTSPVSSAATITQNGVFVPHSRDELAEMSFDLTFVTAAH</sequence>
<dbReference type="AlphaFoldDB" id="A0AAE0N4S0"/>
<gene>
    <name evidence="3" type="ORF">B0T24DRAFT_530708</name>
</gene>
<name>A0AAE0N4S0_9PEZI</name>
<feature type="domain" description="DUF7896" evidence="2">
    <location>
        <begin position="494"/>
        <end position="594"/>
    </location>
</feature>
<organism evidence="3 4">
    <name type="scientific">Lasiosphaeria ovina</name>
    <dbReference type="NCBI Taxonomy" id="92902"/>
    <lineage>
        <taxon>Eukaryota</taxon>
        <taxon>Fungi</taxon>
        <taxon>Dikarya</taxon>
        <taxon>Ascomycota</taxon>
        <taxon>Pezizomycotina</taxon>
        <taxon>Sordariomycetes</taxon>
        <taxon>Sordariomycetidae</taxon>
        <taxon>Sordariales</taxon>
        <taxon>Lasiosphaeriaceae</taxon>
        <taxon>Lasiosphaeria</taxon>
    </lineage>
</organism>
<accession>A0AAE0N4S0</accession>
<feature type="compositionally biased region" description="Low complexity" evidence="1">
    <location>
        <begin position="333"/>
        <end position="345"/>
    </location>
</feature>
<feature type="region of interest" description="Disordered" evidence="1">
    <location>
        <begin position="333"/>
        <end position="380"/>
    </location>
</feature>
<dbReference type="EMBL" id="JAULSN010000005">
    <property type="protein sequence ID" value="KAK3370736.1"/>
    <property type="molecule type" value="Genomic_DNA"/>
</dbReference>
<evidence type="ECO:0000256" key="1">
    <source>
        <dbReference type="SAM" id="MobiDB-lite"/>
    </source>
</evidence>
<protein>
    <recommendedName>
        <fullName evidence="2">DUF7896 domain-containing protein</fullName>
    </recommendedName>
</protein>
<evidence type="ECO:0000259" key="2">
    <source>
        <dbReference type="Pfam" id="PF25438"/>
    </source>
</evidence>